<dbReference type="Proteomes" id="UP000010467">
    <property type="component" value="Chromosome"/>
</dbReference>
<protein>
    <submittedName>
        <fullName evidence="1">Uncharacterized protein</fullName>
    </submittedName>
</protein>
<evidence type="ECO:0000313" key="1">
    <source>
        <dbReference type="EMBL" id="AFZ66057.1"/>
    </source>
</evidence>
<reference evidence="2" key="1">
    <citation type="submission" date="2012-03" db="EMBL/GenBank/DDBJ databases">
        <title>Complete sequence of chromosome of Deinococcus peraridilitoris DSM 19664.</title>
        <authorList>
            <person name="Lucas S."/>
            <person name="Copeland A."/>
            <person name="Lapidus A."/>
            <person name="Glavina del Rio T."/>
            <person name="Dalin E."/>
            <person name="Tice H."/>
            <person name="Bruce D."/>
            <person name="Goodwin L."/>
            <person name="Pitluck S."/>
            <person name="Peters L."/>
            <person name="Mikhailova N."/>
            <person name="Lu M."/>
            <person name="Kyrpides N."/>
            <person name="Mavromatis K."/>
            <person name="Ivanova N."/>
            <person name="Brettin T."/>
            <person name="Detter J.C."/>
            <person name="Han C."/>
            <person name="Larimer F."/>
            <person name="Land M."/>
            <person name="Hauser L."/>
            <person name="Markowitz V."/>
            <person name="Cheng J.-F."/>
            <person name="Hugenholtz P."/>
            <person name="Woyke T."/>
            <person name="Wu D."/>
            <person name="Pukall R."/>
            <person name="Steenblock K."/>
            <person name="Brambilla E."/>
            <person name="Klenk H.-P."/>
            <person name="Eisen J.A."/>
        </authorList>
    </citation>
    <scope>NUCLEOTIDE SEQUENCE [LARGE SCALE GENOMIC DNA]</scope>
    <source>
        <strain evidence="2">DSM 19664 / LMG 22246 / CIP 109416 / KR-200</strain>
    </source>
</reference>
<dbReference type="PATRIC" id="fig|937777.3.peg.468"/>
<dbReference type="STRING" id="937777.Deipe_0461"/>
<proteinExistence type="predicted"/>
<sequence>MEHLTEAVEKAVREENWYAALGLALALPDICGKYYRPNEKSSTRYIEWFDQYVQPKYTSGVGPSRTPHVFLSGSDCYALRCAFLHEGSEQTPRGKIEPNRALDTFQFVVSPPPSSVHMNQRDSKLQLDVRKFATDMVASVREWLAMEPSINTSTLLEIEVIDPTKGFSF</sequence>
<accession>K9ZYQ8</accession>
<dbReference type="AlphaFoldDB" id="K9ZYQ8"/>
<dbReference type="RefSeq" id="WP_015234367.1">
    <property type="nucleotide sequence ID" value="NC_019793.1"/>
</dbReference>
<keyword evidence="2" id="KW-1185">Reference proteome</keyword>
<dbReference type="HOGENOM" id="CLU_101665_1_0_0"/>
<name>K9ZYQ8_DEIPD</name>
<dbReference type="eggNOG" id="ENOG50325YT">
    <property type="taxonomic scope" value="Bacteria"/>
</dbReference>
<dbReference type="KEGG" id="dpd:Deipe_0461"/>
<evidence type="ECO:0000313" key="2">
    <source>
        <dbReference type="Proteomes" id="UP000010467"/>
    </source>
</evidence>
<dbReference type="EMBL" id="CP003382">
    <property type="protein sequence ID" value="AFZ66057.1"/>
    <property type="molecule type" value="Genomic_DNA"/>
</dbReference>
<gene>
    <name evidence="1" type="ordered locus">Deipe_0461</name>
</gene>
<dbReference type="OrthoDB" id="5150111at2"/>
<organism evidence="1 2">
    <name type="scientific">Deinococcus peraridilitoris (strain DSM 19664 / LMG 22246 / CIP 109416 / KR-200)</name>
    <dbReference type="NCBI Taxonomy" id="937777"/>
    <lineage>
        <taxon>Bacteria</taxon>
        <taxon>Thermotogati</taxon>
        <taxon>Deinococcota</taxon>
        <taxon>Deinococci</taxon>
        <taxon>Deinococcales</taxon>
        <taxon>Deinococcaceae</taxon>
        <taxon>Deinococcus</taxon>
    </lineage>
</organism>